<evidence type="ECO:0000256" key="1">
    <source>
        <dbReference type="SAM" id="Phobius"/>
    </source>
</evidence>
<dbReference type="GO" id="GO:0016747">
    <property type="term" value="F:acyltransferase activity, transferring groups other than amino-acyl groups"/>
    <property type="evidence" value="ECO:0007669"/>
    <property type="project" value="InterPro"/>
</dbReference>
<accession>A0A0M0JCE1</accession>
<evidence type="ECO:0000313" key="4">
    <source>
        <dbReference type="Proteomes" id="UP000037460"/>
    </source>
</evidence>
<evidence type="ECO:0000259" key="2">
    <source>
        <dbReference type="PROSITE" id="PS51186"/>
    </source>
</evidence>
<keyword evidence="4" id="KW-1185">Reference proteome</keyword>
<dbReference type="PROSITE" id="PS51186">
    <property type="entry name" value="GNAT"/>
    <property type="match status" value="1"/>
</dbReference>
<keyword evidence="1" id="KW-0812">Transmembrane</keyword>
<feature type="domain" description="N-acetyltransferase" evidence="2">
    <location>
        <begin position="19"/>
        <end position="181"/>
    </location>
</feature>
<proteinExistence type="predicted"/>
<dbReference type="EMBL" id="JWZX01003110">
    <property type="protein sequence ID" value="KOO24266.1"/>
    <property type="molecule type" value="Genomic_DNA"/>
</dbReference>
<protein>
    <recommendedName>
        <fullName evidence="2">N-acetyltransferase domain-containing protein</fullName>
    </recommendedName>
</protein>
<feature type="transmembrane region" description="Helical" evidence="1">
    <location>
        <begin position="367"/>
        <end position="387"/>
    </location>
</feature>
<reference evidence="4" key="1">
    <citation type="journal article" date="2015" name="PLoS Genet.">
        <title>Genome Sequence and Transcriptome Analyses of Chrysochromulina tobin: Metabolic Tools for Enhanced Algal Fitness in the Prominent Order Prymnesiales (Haptophyceae).</title>
        <authorList>
            <person name="Hovde B.T."/>
            <person name="Deodato C.R."/>
            <person name="Hunsperger H.M."/>
            <person name="Ryken S.A."/>
            <person name="Yost W."/>
            <person name="Jha R.K."/>
            <person name="Patterson J."/>
            <person name="Monnat R.J. Jr."/>
            <person name="Barlow S.B."/>
            <person name="Starkenburg S.R."/>
            <person name="Cattolico R.A."/>
        </authorList>
    </citation>
    <scope>NUCLEOTIDE SEQUENCE</scope>
    <source>
        <strain evidence="4">CCMP291</strain>
    </source>
</reference>
<keyword evidence="1" id="KW-0472">Membrane</keyword>
<gene>
    <name evidence="3" type="ORF">Ctob_006089</name>
</gene>
<dbReference type="InterPro" id="IPR016181">
    <property type="entry name" value="Acyl_CoA_acyltransferase"/>
</dbReference>
<dbReference type="AlphaFoldDB" id="A0A0M0JCE1"/>
<keyword evidence="1" id="KW-1133">Transmembrane helix</keyword>
<sequence>MSGVESEAPSLDLRKAPAFTLRKAVEEDLPHMAVLSGAAGGKIVPGGGDFVLQAWPNWWKQDPRLHFNTFCFDGERPAGFVRVECYGKPQSPDSGWLEGLRVDPLSQGLGVMTKVIDACTTTLPSTVRSAIYLAVGSTNEKMVAISNKKYEFLGGMIMQGFNPQAETAGATNAVAASMHVRPLAEADLGAAWALLSSQPAHKAGQLLLPGRFYGFRAANFGALAEKIECGKAVGVFGSGDATPLLALVLAFDSGMEREENGQKVVIEIHTIVVSTRLEAATVGGVLLAFGRSRPTAAPSGANLRTLLSTGPFLPATADDPGSVDVDERLKQALALAGYSRPMASHLRVYRMPQPEGASSAPVESSRLMTIAVTSVAVGLLAVAAALASRRGR</sequence>
<dbReference type="Pfam" id="PF00583">
    <property type="entry name" value="Acetyltransf_1"/>
    <property type="match status" value="1"/>
</dbReference>
<dbReference type="SUPFAM" id="SSF55729">
    <property type="entry name" value="Acyl-CoA N-acyltransferases (Nat)"/>
    <property type="match status" value="1"/>
</dbReference>
<dbReference type="Proteomes" id="UP000037460">
    <property type="component" value="Unassembled WGS sequence"/>
</dbReference>
<organism evidence="3 4">
    <name type="scientific">Chrysochromulina tobinii</name>
    <dbReference type="NCBI Taxonomy" id="1460289"/>
    <lineage>
        <taxon>Eukaryota</taxon>
        <taxon>Haptista</taxon>
        <taxon>Haptophyta</taxon>
        <taxon>Prymnesiophyceae</taxon>
        <taxon>Prymnesiales</taxon>
        <taxon>Chrysochromulinaceae</taxon>
        <taxon>Chrysochromulina</taxon>
    </lineage>
</organism>
<dbReference type="InterPro" id="IPR000182">
    <property type="entry name" value="GNAT_dom"/>
</dbReference>
<dbReference type="CDD" id="cd04301">
    <property type="entry name" value="NAT_SF"/>
    <property type="match status" value="1"/>
</dbReference>
<dbReference type="Gene3D" id="3.40.630.30">
    <property type="match status" value="1"/>
</dbReference>
<comment type="caution">
    <text evidence="3">The sequence shown here is derived from an EMBL/GenBank/DDBJ whole genome shotgun (WGS) entry which is preliminary data.</text>
</comment>
<name>A0A0M0JCE1_9EUKA</name>
<evidence type="ECO:0000313" key="3">
    <source>
        <dbReference type="EMBL" id="KOO24266.1"/>
    </source>
</evidence>